<keyword evidence="4" id="KW-1185">Reference proteome</keyword>
<dbReference type="Pfam" id="PF13439">
    <property type="entry name" value="Glyco_transf_4"/>
    <property type="match status" value="1"/>
</dbReference>
<evidence type="ECO:0000313" key="3">
    <source>
        <dbReference type="EMBL" id="AFY82274.1"/>
    </source>
</evidence>
<dbReference type="eggNOG" id="COG0438">
    <property type="taxonomic scope" value="Bacteria"/>
</dbReference>
<accession>K9TJV0</accession>
<sequence>MKVLLISASDWEGGAARSAYRLHQGLQEIGSDSQILVQTKLSDDTRVIVPNNSSLAKDFAKLRPNLNRLPMFIHPNRIRDVFSPQWIPDGIAAQVNKISPDVINLHWICGGYLQIETLAHLKQPIVWTFHDMWGFTGGCHFSGNCDRYTESCGTCPQLDSPRNWDISRWVWQRKAKAWKNLKLTIVTPSHWLAKQTHASSLFKEVPVEVIPNGLNTETYKPLDRAIARDLLKLPQDKQLILFGALNATTDPRKGFHLLQPALQQLSQSQWKEHIELVGFGASRATEGIELGFKSHYLGKLNDELSLALVYSAADVFILPSIQDNLPNTVMEALACGTPCVGFNIGGVPDMIEHQTNGYLAKPFEIEDLARGIIWTLENSERHQNLSHQAREKVEREFTLDRQARRYSDLFNQVMN</sequence>
<organism evidence="3 4">
    <name type="scientific">Oscillatoria acuminata PCC 6304</name>
    <dbReference type="NCBI Taxonomy" id="56110"/>
    <lineage>
        <taxon>Bacteria</taxon>
        <taxon>Bacillati</taxon>
        <taxon>Cyanobacteriota</taxon>
        <taxon>Cyanophyceae</taxon>
        <taxon>Oscillatoriophycideae</taxon>
        <taxon>Oscillatoriales</taxon>
        <taxon>Oscillatoriaceae</taxon>
        <taxon>Oscillatoria</taxon>
    </lineage>
</organism>
<dbReference type="HOGENOM" id="CLU_009583_28_2_3"/>
<keyword evidence="3" id="KW-0808">Transferase</keyword>
<dbReference type="EMBL" id="CP003607">
    <property type="protein sequence ID" value="AFY82274.1"/>
    <property type="molecule type" value="Genomic_DNA"/>
</dbReference>
<evidence type="ECO:0000313" key="4">
    <source>
        <dbReference type="Proteomes" id="UP000010367"/>
    </source>
</evidence>
<dbReference type="InterPro" id="IPR001296">
    <property type="entry name" value="Glyco_trans_1"/>
</dbReference>
<dbReference type="OrthoDB" id="9768685at2"/>
<protein>
    <submittedName>
        <fullName evidence="3">Glycosyltransferase</fullName>
    </submittedName>
</protein>
<name>K9TJV0_9CYAN</name>
<dbReference type="KEGG" id="oac:Oscil6304_2660"/>
<evidence type="ECO:0000259" key="2">
    <source>
        <dbReference type="Pfam" id="PF13439"/>
    </source>
</evidence>
<feature type="domain" description="Glycosyl transferase family 1" evidence="1">
    <location>
        <begin position="248"/>
        <end position="391"/>
    </location>
</feature>
<dbReference type="PANTHER" id="PTHR12526">
    <property type="entry name" value="GLYCOSYLTRANSFERASE"/>
    <property type="match status" value="1"/>
</dbReference>
<dbReference type="STRING" id="56110.Oscil6304_2660"/>
<proteinExistence type="predicted"/>
<dbReference type="PANTHER" id="PTHR12526:SF635">
    <property type="entry name" value="GLYCOSYL TRANSFERASE GROUP 1"/>
    <property type="match status" value="1"/>
</dbReference>
<dbReference type="SUPFAM" id="SSF53756">
    <property type="entry name" value="UDP-Glycosyltransferase/glycogen phosphorylase"/>
    <property type="match status" value="1"/>
</dbReference>
<feature type="domain" description="Glycosyltransferase subfamily 4-like N-terminal" evidence="2">
    <location>
        <begin position="13"/>
        <end position="217"/>
    </location>
</feature>
<dbReference type="Proteomes" id="UP000010367">
    <property type="component" value="Chromosome"/>
</dbReference>
<reference evidence="3 4" key="1">
    <citation type="submission" date="2012-06" db="EMBL/GenBank/DDBJ databases">
        <title>Finished chromosome of genome of Oscillatoria acuminata PCC 6304.</title>
        <authorList>
            <consortium name="US DOE Joint Genome Institute"/>
            <person name="Gugger M."/>
            <person name="Coursin T."/>
            <person name="Rippka R."/>
            <person name="Tandeau De Marsac N."/>
            <person name="Huntemann M."/>
            <person name="Wei C.-L."/>
            <person name="Han J."/>
            <person name="Detter J.C."/>
            <person name="Han C."/>
            <person name="Tapia R."/>
            <person name="Davenport K."/>
            <person name="Daligault H."/>
            <person name="Erkkila T."/>
            <person name="Gu W."/>
            <person name="Munk A.C.C."/>
            <person name="Teshima H."/>
            <person name="Xu Y."/>
            <person name="Chain P."/>
            <person name="Chen A."/>
            <person name="Krypides N."/>
            <person name="Mavromatis K."/>
            <person name="Markowitz V."/>
            <person name="Szeto E."/>
            <person name="Ivanova N."/>
            <person name="Mikhailova N."/>
            <person name="Ovchinnikova G."/>
            <person name="Pagani I."/>
            <person name="Pati A."/>
            <person name="Goodwin L."/>
            <person name="Peters L."/>
            <person name="Pitluck S."/>
            <person name="Woyke T."/>
            <person name="Kerfeld C."/>
        </authorList>
    </citation>
    <scope>NUCLEOTIDE SEQUENCE [LARGE SCALE GENOMIC DNA]</scope>
    <source>
        <strain evidence="3 4">PCC 6304</strain>
    </source>
</reference>
<dbReference type="Pfam" id="PF00534">
    <property type="entry name" value="Glycos_transf_1"/>
    <property type="match status" value="1"/>
</dbReference>
<dbReference type="RefSeq" id="WP_015148915.1">
    <property type="nucleotide sequence ID" value="NC_019693.1"/>
</dbReference>
<dbReference type="Gene3D" id="3.40.50.2000">
    <property type="entry name" value="Glycogen Phosphorylase B"/>
    <property type="match status" value="2"/>
</dbReference>
<dbReference type="InterPro" id="IPR028098">
    <property type="entry name" value="Glyco_trans_4-like_N"/>
</dbReference>
<dbReference type="AlphaFoldDB" id="K9TJV0"/>
<dbReference type="InParanoid" id="K9TJV0"/>
<evidence type="ECO:0000259" key="1">
    <source>
        <dbReference type="Pfam" id="PF00534"/>
    </source>
</evidence>
<dbReference type="GO" id="GO:0016757">
    <property type="term" value="F:glycosyltransferase activity"/>
    <property type="evidence" value="ECO:0007669"/>
    <property type="project" value="InterPro"/>
</dbReference>
<dbReference type="CDD" id="cd03825">
    <property type="entry name" value="GT4_WcaC-like"/>
    <property type="match status" value="1"/>
</dbReference>
<gene>
    <name evidence="3" type="ORF">Oscil6304_2660</name>
</gene>